<evidence type="ECO:0000313" key="3">
    <source>
        <dbReference type="EMBL" id="GCB73810.1"/>
    </source>
</evidence>
<sequence length="849" mass="95620">MGNKLSCIPKRRQRSRKRAKAPRNGWDQGQPDIYAKVKKQPATDQNQPDFTPQAQTRPAKEPKQNDKVDIECRLLNNPIIAWNESGMKLEDLGKMIHYSSVKICRQPCKDINDRCLALFQNHLLILSEDFRGFTYEGSLPLAGIMGNSMENTNSNSEQNHTFQITGPLLHPFTVYCSTEEQVKEWLYHLNKQRQVNSKVVDSSRAQPCRTLNDSLGQRTKNVDVRTLILNRPIQGGERGRIDSLGSIAWISEAKLQHLPFQDQHDRLLILFSTTLLILSEEDQVLHYKGELPLNSITIFEEDESDNDPYTFLIEGKMINQIMVTSKNRTAHQNIIRHLDSAGVTVQKASQVNKGRDCKHSPECRDQLSEKHKPSLEPHSSPTVYGIFTFPQKPVEMISVSEDLPTPVTENALGPLTSPDYAEPYTPPPRTFLAPAEPIKHNSSAYKHNSSPLPIRGSSMRFSDRRALTLSQPPPLPSESCWSPAYAKPFTARKMLPAHPGNGSSRKDMVNSEDSSKKHPPRSIRASGSNISRLSPVSMQPCSTTNNYCSPLDENLNNLLSPTYAVPYVPFKLRPAPPAKPLWLRESMSRPNSSSLPLRGGYRNVPLHETLALPQSPAKSNCGFGKDLNTFTARHRDVPLSPLYAQPFAVARKQLAPPTVSLSAAGLASKQNGSLARDQWSNMRMLEQERLPRSSLPSSSRSGSSSCSYQDENHLTNLLSPPYAEPYLPQSMFLADHFWIPEEGSPRGSTDFSVHCLKDDSSEYYAIIQLLDSYREGKGISWYSDDSRFSMTSSEHTYAELESVPDDSDYEFWEFDFKQNIPRLSAPTLMKLRQRGINDSRLQGRVHRRS</sequence>
<dbReference type="Gene3D" id="2.30.29.30">
    <property type="entry name" value="Pleckstrin-homology domain (PH domain)/Phosphotyrosine-binding domain (PTB)"/>
    <property type="match status" value="2"/>
</dbReference>
<keyword evidence="4" id="KW-1185">Reference proteome</keyword>
<dbReference type="GO" id="GO:0001666">
    <property type="term" value="P:response to hypoxia"/>
    <property type="evidence" value="ECO:0007669"/>
    <property type="project" value="TreeGrafter"/>
</dbReference>
<dbReference type="GO" id="GO:0001786">
    <property type="term" value="F:phosphatidylserine binding"/>
    <property type="evidence" value="ECO:0007669"/>
    <property type="project" value="TreeGrafter"/>
</dbReference>
<name>A0A401PL07_SCYTO</name>
<proteinExistence type="predicted"/>
<evidence type="ECO:0000256" key="1">
    <source>
        <dbReference type="SAM" id="MobiDB-lite"/>
    </source>
</evidence>
<dbReference type="SMART" id="SM00233">
    <property type="entry name" value="PH"/>
    <property type="match status" value="2"/>
</dbReference>
<dbReference type="GO" id="GO:0070300">
    <property type="term" value="F:phosphatidic acid binding"/>
    <property type="evidence" value="ECO:0007669"/>
    <property type="project" value="TreeGrafter"/>
</dbReference>
<feature type="compositionally biased region" description="Basic and acidic residues" evidence="1">
    <location>
        <begin position="504"/>
        <end position="516"/>
    </location>
</feature>
<feature type="compositionally biased region" description="Polar residues" evidence="1">
    <location>
        <begin position="42"/>
        <end position="56"/>
    </location>
</feature>
<feature type="domain" description="PH" evidence="2">
    <location>
        <begin position="88"/>
        <end position="194"/>
    </location>
</feature>
<dbReference type="GO" id="GO:0061158">
    <property type="term" value="P:3'-UTR-mediated mRNA destabilization"/>
    <property type="evidence" value="ECO:0007669"/>
    <property type="project" value="TreeGrafter"/>
</dbReference>
<gene>
    <name evidence="3" type="ORF">scyTo_0002892</name>
</gene>
<dbReference type="InterPro" id="IPR042835">
    <property type="entry name" value="PLEKHN1"/>
</dbReference>
<dbReference type="Pfam" id="PF00169">
    <property type="entry name" value="PH"/>
    <property type="match status" value="1"/>
</dbReference>
<dbReference type="PANTHER" id="PTHR46882:SF1">
    <property type="entry name" value="PLECKSTRIN HOMOLOGY DOMAIN-CONTAINING FAMILY N MEMBER 1"/>
    <property type="match status" value="1"/>
</dbReference>
<feature type="compositionally biased region" description="Polar residues" evidence="1">
    <location>
        <begin position="525"/>
        <end position="536"/>
    </location>
</feature>
<dbReference type="GO" id="GO:1901612">
    <property type="term" value="F:cardiolipin binding"/>
    <property type="evidence" value="ECO:0007669"/>
    <property type="project" value="InterPro"/>
</dbReference>
<feature type="region of interest" description="Disordered" evidence="1">
    <location>
        <begin position="351"/>
        <end position="379"/>
    </location>
</feature>
<feature type="region of interest" description="Disordered" evidence="1">
    <location>
        <begin position="493"/>
        <end position="536"/>
    </location>
</feature>
<reference evidence="3 4" key="1">
    <citation type="journal article" date="2018" name="Nat. Ecol. Evol.">
        <title>Shark genomes provide insights into elasmobranch evolution and the origin of vertebrates.</title>
        <authorList>
            <person name="Hara Y"/>
            <person name="Yamaguchi K"/>
            <person name="Onimaru K"/>
            <person name="Kadota M"/>
            <person name="Koyanagi M"/>
            <person name="Keeley SD"/>
            <person name="Tatsumi K"/>
            <person name="Tanaka K"/>
            <person name="Motone F"/>
            <person name="Kageyama Y"/>
            <person name="Nozu R"/>
            <person name="Adachi N"/>
            <person name="Nishimura O"/>
            <person name="Nakagawa R"/>
            <person name="Tanegashima C"/>
            <person name="Kiyatake I"/>
            <person name="Matsumoto R"/>
            <person name="Murakumo K"/>
            <person name="Nishida K"/>
            <person name="Terakita A"/>
            <person name="Kuratani S"/>
            <person name="Sato K"/>
            <person name="Hyodo S Kuraku.S."/>
        </authorList>
    </citation>
    <scope>NUCLEOTIDE SEQUENCE [LARGE SCALE GENOMIC DNA]</scope>
</reference>
<feature type="region of interest" description="Disordered" evidence="1">
    <location>
        <begin position="1"/>
        <end position="65"/>
    </location>
</feature>
<feature type="compositionally biased region" description="Basic and acidic residues" evidence="1">
    <location>
        <begin position="353"/>
        <end position="375"/>
    </location>
</feature>
<dbReference type="STRING" id="75743.A0A401PL07"/>
<organism evidence="3 4">
    <name type="scientific">Scyliorhinus torazame</name>
    <name type="common">Cloudy catshark</name>
    <name type="synonym">Catulus torazame</name>
    <dbReference type="NCBI Taxonomy" id="75743"/>
    <lineage>
        <taxon>Eukaryota</taxon>
        <taxon>Metazoa</taxon>
        <taxon>Chordata</taxon>
        <taxon>Craniata</taxon>
        <taxon>Vertebrata</taxon>
        <taxon>Chondrichthyes</taxon>
        <taxon>Elasmobranchii</taxon>
        <taxon>Galeomorphii</taxon>
        <taxon>Galeoidea</taxon>
        <taxon>Carcharhiniformes</taxon>
        <taxon>Scyliorhinidae</taxon>
        <taxon>Scyliorhinus</taxon>
    </lineage>
</organism>
<dbReference type="OMA" id="QPCKDIN"/>
<dbReference type="GO" id="GO:1901981">
    <property type="term" value="F:phosphatidylinositol phosphate binding"/>
    <property type="evidence" value="ECO:0007669"/>
    <property type="project" value="TreeGrafter"/>
</dbReference>
<dbReference type="InterPro" id="IPR011993">
    <property type="entry name" value="PH-like_dom_sf"/>
</dbReference>
<dbReference type="PANTHER" id="PTHR46882">
    <property type="entry name" value="PLECKSTRIN HOMOLOGY DOMAIN-CONTAINING FAMILY N MEMBER 1"/>
    <property type="match status" value="1"/>
</dbReference>
<dbReference type="SUPFAM" id="SSF50729">
    <property type="entry name" value="PH domain-like"/>
    <property type="match status" value="2"/>
</dbReference>
<dbReference type="GO" id="GO:0031966">
    <property type="term" value="C:mitochondrial membrane"/>
    <property type="evidence" value="ECO:0007669"/>
    <property type="project" value="TreeGrafter"/>
</dbReference>
<dbReference type="PROSITE" id="PS50003">
    <property type="entry name" value="PH_DOMAIN"/>
    <property type="match status" value="1"/>
</dbReference>
<dbReference type="EMBL" id="BFAA01000749">
    <property type="protein sequence ID" value="GCB73810.1"/>
    <property type="molecule type" value="Genomic_DNA"/>
</dbReference>
<evidence type="ECO:0000259" key="2">
    <source>
        <dbReference type="PROSITE" id="PS50003"/>
    </source>
</evidence>
<dbReference type="GO" id="GO:0043065">
    <property type="term" value="P:positive regulation of apoptotic process"/>
    <property type="evidence" value="ECO:0007669"/>
    <property type="project" value="InterPro"/>
</dbReference>
<feature type="compositionally biased region" description="Low complexity" evidence="1">
    <location>
        <begin position="692"/>
        <end position="707"/>
    </location>
</feature>
<evidence type="ECO:0000313" key="4">
    <source>
        <dbReference type="Proteomes" id="UP000288216"/>
    </source>
</evidence>
<dbReference type="Proteomes" id="UP000288216">
    <property type="component" value="Unassembled WGS sequence"/>
</dbReference>
<dbReference type="GO" id="GO:0005856">
    <property type="term" value="C:cytoskeleton"/>
    <property type="evidence" value="ECO:0007669"/>
    <property type="project" value="TreeGrafter"/>
</dbReference>
<accession>A0A401PL07</accession>
<dbReference type="OrthoDB" id="9936524at2759"/>
<dbReference type="InterPro" id="IPR001849">
    <property type="entry name" value="PH_domain"/>
</dbReference>
<comment type="caution">
    <text evidence="3">The sequence shown here is derived from an EMBL/GenBank/DDBJ whole genome shotgun (WGS) entry which is preliminary data.</text>
</comment>
<feature type="compositionally biased region" description="Basic residues" evidence="1">
    <location>
        <begin position="9"/>
        <end position="21"/>
    </location>
</feature>
<dbReference type="AlphaFoldDB" id="A0A401PL07"/>
<feature type="region of interest" description="Disordered" evidence="1">
    <location>
        <begin position="687"/>
        <end position="708"/>
    </location>
</feature>
<protein>
    <recommendedName>
        <fullName evidence="2">PH domain-containing protein</fullName>
    </recommendedName>
</protein>